<organism evidence="1 2">
    <name type="scientific">Stappia albiluteola</name>
    <dbReference type="NCBI Taxonomy" id="2758565"/>
    <lineage>
        <taxon>Bacteria</taxon>
        <taxon>Pseudomonadati</taxon>
        <taxon>Pseudomonadota</taxon>
        <taxon>Alphaproteobacteria</taxon>
        <taxon>Hyphomicrobiales</taxon>
        <taxon>Stappiaceae</taxon>
        <taxon>Stappia</taxon>
    </lineage>
</organism>
<dbReference type="Pfam" id="PF08843">
    <property type="entry name" value="AbiEii"/>
    <property type="match status" value="1"/>
</dbReference>
<comment type="caution">
    <text evidence="1">The sequence shown here is derived from an EMBL/GenBank/DDBJ whole genome shotgun (WGS) entry which is preliminary data.</text>
</comment>
<evidence type="ECO:0000313" key="1">
    <source>
        <dbReference type="EMBL" id="MBA5775656.1"/>
    </source>
</evidence>
<dbReference type="GO" id="GO:0016740">
    <property type="term" value="F:transferase activity"/>
    <property type="evidence" value="ECO:0007669"/>
    <property type="project" value="UniProtKB-KW"/>
</dbReference>
<keyword evidence="1" id="KW-0808">Transferase</keyword>
<sequence length="335" mass="36864">MAEAFLQLSADEQREALEVAASASGRPVHLLEKDVWVVWSLATLFDAPFAAHLVFKGGTSLSKGYGAIHRFSEDIDLTYDIRALVPELVGDNAEALPPNRSQEKKWSSAVRARLPEWVTETVAPVIEAALKRDGLSAKLRTDGDKLFIDYEPLATGSGYVSPSVMLEFGARSTGEPAEPRRIVCDAAEHLATLAFPEATPRTMRVERTFWEKATAVHVYCLQGRARGDRFARHWYDLVRLDEAGHADAALKDHDLALAVARHKSMFFAEKDAEGALIDYGAAVRGGLVLVPEGAAFEALAKDYARMVEDGLLLNDPDRFEDLMEICRQIAGKANR</sequence>
<dbReference type="Proteomes" id="UP000541109">
    <property type="component" value="Unassembled WGS sequence"/>
</dbReference>
<protein>
    <submittedName>
        <fullName evidence="1">Nucleotidyl transferase AbiEii/AbiGii toxin family protein</fullName>
    </submittedName>
</protein>
<dbReference type="AlphaFoldDB" id="A0A839A8W0"/>
<proteinExistence type="predicted"/>
<name>A0A839A8W0_9HYPH</name>
<reference evidence="1 2" key="1">
    <citation type="submission" date="2020-07" db="EMBL/GenBank/DDBJ databases">
        <title>Stappia sp., F7233, whole genome shotgun sequencing project.</title>
        <authorList>
            <person name="Jiang S."/>
            <person name="Liu Z.W."/>
            <person name="Du Z.J."/>
        </authorList>
    </citation>
    <scope>NUCLEOTIDE SEQUENCE [LARGE SCALE GENOMIC DNA]</scope>
    <source>
        <strain evidence="1 2">F7233</strain>
    </source>
</reference>
<accession>A0A839A8W0</accession>
<dbReference type="InterPro" id="IPR014942">
    <property type="entry name" value="AbiEii"/>
</dbReference>
<dbReference type="RefSeq" id="WP_182161321.1">
    <property type="nucleotide sequence ID" value="NZ_JACFXV010000013.1"/>
</dbReference>
<evidence type="ECO:0000313" key="2">
    <source>
        <dbReference type="Proteomes" id="UP000541109"/>
    </source>
</evidence>
<gene>
    <name evidence="1" type="ORF">H2509_00795</name>
</gene>
<dbReference type="Gene3D" id="3.10.450.620">
    <property type="entry name" value="JHP933, nucleotidyltransferase-like core domain"/>
    <property type="match status" value="1"/>
</dbReference>
<dbReference type="EMBL" id="JACFXV010000013">
    <property type="protein sequence ID" value="MBA5775656.1"/>
    <property type="molecule type" value="Genomic_DNA"/>
</dbReference>
<keyword evidence="2" id="KW-1185">Reference proteome</keyword>